<keyword evidence="4" id="KW-0479">Metal-binding</keyword>
<feature type="domain" description="Adenosine deaminase" evidence="7">
    <location>
        <begin position="415"/>
        <end position="683"/>
    </location>
</feature>
<accession>A0A562R8U4</accession>
<keyword evidence="5" id="KW-0378">Hydrolase</keyword>
<evidence type="ECO:0000256" key="2">
    <source>
        <dbReference type="ARBA" id="ARBA00006676"/>
    </source>
</evidence>
<feature type="domain" description="CRISPR system ring nuclease SSO2081-like" evidence="8">
    <location>
        <begin position="49"/>
        <end position="161"/>
    </location>
</feature>
<gene>
    <name evidence="9" type="ORF">LZ24_03113</name>
</gene>
<evidence type="ECO:0000259" key="7">
    <source>
        <dbReference type="Pfam" id="PF00962"/>
    </source>
</evidence>
<dbReference type="EMBL" id="VLLC01000040">
    <property type="protein sequence ID" value="TWI64806.1"/>
    <property type="molecule type" value="Genomic_DNA"/>
</dbReference>
<sequence>MKNILVTTLGFTWQIVPELIAFTNPKEYPLFKNFDAAFQNIRKQYDIKPVNEVWCITTDDPEKKIIKDLKSWHDAFQNHFTIRVIVSKKLVDMKTPEHCRKLGDLIYRTVLRAAEETKGGQLLLSLTGGRKTMSADMQKAGEIFGCHALIHMVDSFTKPQREEINNPEIFLKPLDKSYAEALVPVITSGRRTADNLLFQGEKIRPEIYPIELCDDFENRIAVETRLHDEVEKRFREASSLYVNYRQKLEHSINASNFLALYTIPVALLDRLKQERIGICTENSEKELDFIRKLPKAELHCHFGGILNASEIIDVALSNTEKMEAHLDDTVRAWQRDILHLIEKKDAKAIRKQIGPFKSLRNLFPIPEPYSVCAFLVLFKNHAELLDQVIFGSHTDTFSYQAIGIEAYESLGDLQGSALMKSPESIKKACSILMEKVRKNNVLYLELRCSPVNYETKDLGAMEIVEIMVQEFEEQKHCRVELIFIASRHGDMETIKRHIRLVQELKEKNLRIVGFDLAGAEDKKSPKELRELFLDLMKDCMGLTIHAGETAAAENIWEAVYHLNADRIGHGLKLLEQRDLMGKIKERKIAIELCPSSNDQIVGYKTQKRGKQYGIYPLRAYMDEGLRVTINTDNPGISRTDFSKEYLKAAQMSEGGLSLWEVFTLIRNSFRSAFTDMETRKHLLLKSEQQIMELIEEHFLRGVRN</sequence>
<comment type="similarity">
    <text evidence="2">Belongs to the metallo-dependent hydrolases superfamily. Adenosine and AMP deaminases family.</text>
</comment>
<dbReference type="Gene3D" id="3.20.20.140">
    <property type="entry name" value="Metal-dependent hydrolases"/>
    <property type="match status" value="1"/>
</dbReference>
<comment type="cofactor">
    <cofactor evidence="1">
        <name>Zn(2+)</name>
        <dbReference type="ChEBI" id="CHEBI:29105"/>
    </cofactor>
</comment>
<evidence type="ECO:0000313" key="9">
    <source>
        <dbReference type="EMBL" id="TWI64806.1"/>
    </source>
</evidence>
<name>A0A562R8U4_9BACT</name>
<dbReference type="InterPro" id="IPR001365">
    <property type="entry name" value="A_deaminase_dom"/>
</dbReference>
<dbReference type="GO" id="GO:0046872">
    <property type="term" value="F:metal ion binding"/>
    <property type="evidence" value="ECO:0007669"/>
    <property type="project" value="UniProtKB-KW"/>
</dbReference>
<protein>
    <recommendedName>
        <fullName evidence="3">adenosine deaminase</fullName>
        <ecNumber evidence="3">3.5.4.4</ecNumber>
    </recommendedName>
</protein>
<dbReference type="GO" id="GO:0006154">
    <property type="term" value="P:adenosine catabolic process"/>
    <property type="evidence" value="ECO:0007669"/>
    <property type="project" value="TreeGrafter"/>
</dbReference>
<dbReference type="RefSeq" id="WP_186443194.1">
    <property type="nucleotide sequence ID" value="NZ_VLLC01000040.1"/>
</dbReference>
<dbReference type="AlphaFoldDB" id="A0A562R8U4"/>
<comment type="caution">
    <text evidence="9">The sequence shown here is derived from an EMBL/GenBank/DDBJ whole genome shotgun (WGS) entry which is preliminary data.</text>
</comment>
<dbReference type="PANTHER" id="PTHR11409:SF43">
    <property type="entry name" value="ADENOSINE DEAMINASE"/>
    <property type="match status" value="1"/>
</dbReference>
<dbReference type="EC" id="3.5.4.4" evidence="3"/>
<evidence type="ECO:0000259" key="8">
    <source>
        <dbReference type="Pfam" id="PF09623"/>
    </source>
</evidence>
<dbReference type="GO" id="GO:0046103">
    <property type="term" value="P:inosine biosynthetic process"/>
    <property type="evidence" value="ECO:0007669"/>
    <property type="project" value="TreeGrafter"/>
</dbReference>
<dbReference type="Proteomes" id="UP000318307">
    <property type="component" value="Unassembled WGS sequence"/>
</dbReference>
<dbReference type="PANTHER" id="PTHR11409">
    <property type="entry name" value="ADENOSINE DEAMINASE"/>
    <property type="match status" value="1"/>
</dbReference>
<evidence type="ECO:0000256" key="4">
    <source>
        <dbReference type="ARBA" id="ARBA00022723"/>
    </source>
</evidence>
<keyword evidence="6" id="KW-0862">Zinc</keyword>
<evidence type="ECO:0000256" key="5">
    <source>
        <dbReference type="ARBA" id="ARBA00022801"/>
    </source>
</evidence>
<organism evidence="9 10">
    <name type="scientific">Desulfobotulus alkaliphilus</name>
    <dbReference type="NCBI Taxonomy" id="622671"/>
    <lineage>
        <taxon>Bacteria</taxon>
        <taxon>Pseudomonadati</taxon>
        <taxon>Thermodesulfobacteriota</taxon>
        <taxon>Desulfobacteria</taxon>
        <taxon>Desulfobacterales</taxon>
        <taxon>Desulfobacteraceae</taxon>
        <taxon>Desulfobotulus</taxon>
    </lineage>
</organism>
<evidence type="ECO:0000256" key="3">
    <source>
        <dbReference type="ARBA" id="ARBA00012784"/>
    </source>
</evidence>
<dbReference type="InterPro" id="IPR032466">
    <property type="entry name" value="Metal_Hydrolase"/>
</dbReference>
<dbReference type="GO" id="GO:0004000">
    <property type="term" value="F:adenosine deaminase activity"/>
    <property type="evidence" value="ECO:0007669"/>
    <property type="project" value="TreeGrafter"/>
</dbReference>
<dbReference type="InterPro" id="IPR006330">
    <property type="entry name" value="Ado/ade_deaminase"/>
</dbReference>
<dbReference type="GO" id="GO:0005829">
    <property type="term" value="C:cytosol"/>
    <property type="evidence" value="ECO:0007669"/>
    <property type="project" value="TreeGrafter"/>
</dbReference>
<proteinExistence type="inferred from homology"/>
<dbReference type="SUPFAM" id="SSF51556">
    <property type="entry name" value="Metallo-dependent hydrolases"/>
    <property type="match status" value="1"/>
</dbReference>
<reference evidence="9 10" key="1">
    <citation type="submission" date="2019-07" db="EMBL/GenBank/DDBJ databases">
        <title>Genome sequencing of 100 strains of the haloalkaliphilic chemolithoautotrophic sulfur-oxidizing bacterium Thioalkalivibrio.</title>
        <authorList>
            <person name="Muyzer G."/>
        </authorList>
    </citation>
    <scope>NUCLEOTIDE SEQUENCE [LARGE SCALE GENOMIC DNA]</scope>
    <source>
        <strain evidence="9 10">ASO4-4</strain>
    </source>
</reference>
<keyword evidence="10" id="KW-1185">Reference proteome</keyword>
<evidence type="ECO:0000256" key="1">
    <source>
        <dbReference type="ARBA" id="ARBA00001947"/>
    </source>
</evidence>
<dbReference type="Pfam" id="PF09623">
    <property type="entry name" value="Cas_NE0113"/>
    <property type="match status" value="1"/>
</dbReference>
<dbReference type="InterPro" id="IPR019092">
    <property type="entry name" value="SSO2081-like_dom"/>
</dbReference>
<evidence type="ECO:0000256" key="6">
    <source>
        <dbReference type="ARBA" id="ARBA00022833"/>
    </source>
</evidence>
<dbReference type="Pfam" id="PF00962">
    <property type="entry name" value="A_deaminase"/>
    <property type="match status" value="1"/>
</dbReference>
<evidence type="ECO:0000313" key="10">
    <source>
        <dbReference type="Proteomes" id="UP000318307"/>
    </source>
</evidence>
<dbReference type="GO" id="GO:0043103">
    <property type="term" value="P:hypoxanthine salvage"/>
    <property type="evidence" value="ECO:0007669"/>
    <property type="project" value="TreeGrafter"/>
</dbReference>